<evidence type="ECO:0000256" key="4">
    <source>
        <dbReference type="ARBA" id="ARBA00022553"/>
    </source>
</evidence>
<dbReference type="CDD" id="cd23767">
    <property type="entry name" value="IQCD"/>
    <property type="match status" value="1"/>
</dbReference>
<dbReference type="InterPro" id="IPR001715">
    <property type="entry name" value="CH_dom"/>
</dbReference>
<evidence type="ECO:0000256" key="6">
    <source>
        <dbReference type="ARBA" id="ARBA00022737"/>
    </source>
</evidence>
<keyword evidence="11" id="KW-0131">Cell cycle</keyword>
<accession>A0ABD2VWZ5</accession>
<keyword evidence="6" id="KW-0677">Repeat</keyword>
<sequence length="2189" mass="257548">MFFQINVTPKEKKAAEPVCKVVSSSNKYSLLLAPFQPQTKIKLDTKVNTDVKCILALKNSNNRPLNVSISKFPPPERNINISATEWVIDPESEALLEITWKPIESGSWRDILQLSDSRRIKYDVPLSLNCTDPTKKVLKGTLRTKSRPLVGSKTSCTSTSNSHKSILSNKNKQFNPKPNSQPQVAMKKPSITVGLGDKENRSSNVYTNWMLENARSKKYNEGKLPSTSPNFSTILDSTDFKFTPVKSKFDCFETKNFHETFTAKNDIFEDQNKIYKEETSTLKVETKVEMTLRKETYITVPKCLNLEEFQNSISPENIQIQNKHNDVSLFKPTDTEEINVNEYPEKKTDFSTLLSNIKFTPFKSPTKRNADQIIFSPNICSTIQKTKKTKSDNNDIVDGFNESNATFNLSPLPKADANSTYELHLPQNIDTNASYLKPTCLAKTFDIDNHELDGLKSVPINNQSHLDNSKFNINSKFSKSQLDSGTLKDCVEADLWIKSRDNSQSPIETNFMHSTLDSIKEEESDSEEMILDDSLESKPKPVRIEISPPKYKKQWKSPIRRVSPTKRSKIMKEKFPIDPVTAKKKFQINQSIKSDGSVPGIPGIKISKLSLASLMKNKDKIAKNKSCKEVSVKLHDPNDFLTMFCNPDPFAATMTHDPFLTSTLYYDDKWIYKQEIEFKKWLNALLTPPEHLTTDVDTAPIDVGKVWQFCRAKEVSLAETKEAISARYHTNTRLNSLRKAACSMYRRPDVITVLSNTTRCIEKEILIIRSDKDLHRDIGLQKIILELFISYNPLWLRIGLETIYGETIPLQSNNDLIGLSKFVINRFFSDPFLVKTHSSNLHPNIRLNTFQQLMNKFMLKKFLFLVFFLDYAKRNKLIGHDPCLFHKKAAMKDSRSVILTFSRELLSGIGDVTKVLRNYSYVVSYQQSYLDEFDYAVKDLCLDLRDGVRLCRVMELMTAKGGLTNLCRVPAISRLQRVHNVNIALNTLNEAGYTIAGDIDGKCIADGHKEKTLSLLWQIIYKFQAPRFEKAAKILQQWWRSKLWYVRVRFMLRNRKHNAASVIQRAWKCYLARRQLHILKLEYAKQLEIKTQAVCKIQLYWRMRMEVKKQQEMYQQCRSSIIKIQRWWRRIAFTKPFIQNMRLKKLTIIKLQTLWRAKQEMKLQRKVYVDLKKSVVVIQTYWRNRQLGKKVFNNYQRQRHATIFLQQKWRATLLMRNQRKLYLREIEAIKFVQAWWRSCVVLKKDRNYFLSLKKAVNSIEKQWIIKHTVLEERSKFLIQKQSVRVMQRAWRNYIGTKDYVNALKLQKVSCLKIQTWWRSAREKKSYKKIRCSIIILQKRWLATLMAKRERSNFLALKKAAIVSQKNLRMKLARKSYVQQKSAVLKIENWYSNSVEARNVRNAFLEKRSAMRKIKTWLLAIKLAKKDAARYLKIKWATTIIQRRWKSQKLMKKTRDEYLRLRKSSIKIQSWWRMLREKKRLEERLRRIAATRILQIRWRALQKGREIRREYAKAISAVVLLQVKWRATLAAKAERQTFLRLRSAAIVLQKNWKSLVLSKQFKKTKKAVRILEKYRCNQLLSRRVRAEFLSLKASVEYVQRTWRTKQLRRKFLNQKRSAVVIQKYWRAHSAQQDFLRKKQAAIVIQKWRRNVRFGRQVRTEFLEFKEAAVKVQRLWRTKALRKQFTNARNAAVIIQKHWKSYVTRTKFHNQKRAATIIQRWRRHVLHGRQIRDEFLRQRNCIVKVQSLWRMHSQRRKFKEQREAAIVIQKNWRRYLAVVEYKKLRMAVMFVEKWRKCIIKARQTRQKFIELRDSVTKMQRIIRAKQLALRYQQLRLATIKIQRFWRSVLEMRKARDRYQQQRAAAITLQRRYRAWRTGYLVREDVRRTYTAVLKIQNWWRTALQHAQRKWAVGVIENWWLVVFKDLQEQRMMWAAAVKIQAFWRGYKTRQTACKRMALLRERSKKAAEAAVPSATLAFRLQENVEIFRTASNIGQLSICLSSLDVITRLSPNACINVCQFNLVDKLYDVLTQANRSLPWLDVCLKDVSILLTLAKFKHTTKYVLKEEYIELLARLLRISVDKKDDLFLCTATLIWILTENYDYLEAMKNCAQSKYLLSTLYTSINKKVSKSSLQTIKAKNDAMPSPKPDWGLKHKRPRAFSSNSQAITALATRLNILNIASTTDAHKSFNL</sequence>
<keyword evidence="8" id="KW-0112">Calmodulin-binding</keyword>
<evidence type="ECO:0000256" key="8">
    <source>
        <dbReference type="ARBA" id="ARBA00022860"/>
    </source>
</evidence>
<dbReference type="PANTHER" id="PTHR22706">
    <property type="entry name" value="ASSEMBLY FACTOR FOR SPINDLE MICROTUBULES"/>
    <property type="match status" value="1"/>
</dbReference>
<organism evidence="14 15">
    <name type="scientific">Trichogramma kaykai</name>
    <dbReference type="NCBI Taxonomy" id="54128"/>
    <lineage>
        <taxon>Eukaryota</taxon>
        <taxon>Metazoa</taxon>
        <taxon>Ecdysozoa</taxon>
        <taxon>Arthropoda</taxon>
        <taxon>Hexapoda</taxon>
        <taxon>Insecta</taxon>
        <taxon>Pterygota</taxon>
        <taxon>Neoptera</taxon>
        <taxon>Endopterygota</taxon>
        <taxon>Hymenoptera</taxon>
        <taxon>Apocrita</taxon>
        <taxon>Proctotrupomorpha</taxon>
        <taxon>Chalcidoidea</taxon>
        <taxon>Trichogrammatidae</taxon>
        <taxon>Trichogramma</taxon>
    </lineage>
</organism>
<keyword evidence="3" id="KW-0963">Cytoplasm</keyword>
<evidence type="ECO:0000256" key="2">
    <source>
        <dbReference type="ARBA" id="ARBA00004496"/>
    </source>
</evidence>
<dbReference type="SUPFAM" id="SSF52540">
    <property type="entry name" value="P-loop containing nucleoside triphosphate hydrolases"/>
    <property type="match status" value="2"/>
</dbReference>
<dbReference type="Gene3D" id="1.10.418.10">
    <property type="entry name" value="Calponin-like domain"/>
    <property type="match status" value="1"/>
</dbReference>
<dbReference type="EMBL" id="JBJJXI010000158">
    <property type="protein sequence ID" value="KAL3385264.1"/>
    <property type="molecule type" value="Genomic_DNA"/>
</dbReference>
<dbReference type="GO" id="GO:0005516">
    <property type="term" value="F:calmodulin binding"/>
    <property type="evidence" value="ECO:0007669"/>
    <property type="project" value="UniProtKB-KW"/>
</dbReference>
<name>A0ABD2VWZ5_9HYME</name>
<evidence type="ECO:0000256" key="10">
    <source>
        <dbReference type="ARBA" id="ARBA00023242"/>
    </source>
</evidence>
<dbReference type="PROSITE" id="PS50021">
    <property type="entry name" value="CH"/>
    <property type="match status" value="1"/>
</dbReference>
<evidence type="ECO:0000256" key="7">
    <source>
        <dbReference type="ARBA" id="ARBA00022776"/>
    </source>
</evidence>
<keyword evidence="15" id="KW-1185">Reference proteome</keyword>
<evidence type="ECO:0000256" key="12">
    <source>
        <dbReference type="SAM" id="MobiDB-lite"/>
    </source>
</evidence>
<keyword evidence="9" id="KW-0175">Coiled coil</keyword>
<reference evidence="14 15" key="1">
    <citation type="journal article" date="2024" name="bioRxiv">
        <title>A reference genome for Trichogramma kaykai: A tiny desert-dwelling parasitoid wasp with competing sex-ratio distorters.</title>
        <authorList>
            <person name="Culotta J."/>
            <person name="Lindsey A.R."/>
        </authorList>
    </citation>
    <scope>NUCLEOTIDE SEQUENCE [LARGE SCALE GENOMIC DNA]</scope>
    <source>
        <strain evidence="14 15">KSX58</strain>
    </source>
</reference>
<evidence type="ECO:0000256" key="3">
    <source>
        <dbReference type="ARBA" id="ARBA00022490"/>
    </source>
</evidence>
<dbReference type="Proteomes" id="UP001627154">
    <property type="component" value="Unassembled WGS sequence"/>
</dbReference>
<dbReference type="CDD" id="cd21223">
    <property type="entry name" value="CH_ASPM_rpt1"/>
    <property type="match status" value="1"/>
</dbReference>
<dbReference type="GO" id="GO:0005737">
    <property type="term" value="C:cytoplasm"/>
    <property type="evidence" value="ECO:0007669"/>
    <property type="project" value="UniProtKB-SubCell"/>
</dbReference>
<dbReference type="PANTHER" id="PTHR22706:SF1">
    <property type="entry name" value="ASSEMBLY FACTOR FOR SPINDLE MICROTUBULES"/>
    <property type="match status" value="1"/>
</dbReference>
<dbReference type="InterPro" id="IPR036872">
    <property type="entry name" value="CH_dom_sf"/>
</dbReference>
<dbReference type="Pfam" id="PF00307">
    <property type="entry name" value="CH"/>
    <property type="match status" value="1"/>
</dbReference>
<keyword evidence="7" id="KW-0498">Mitosis</keyword>
<evidence type="ECO:0000256" key="9">
    <source>
        <dbReference type="ARBA" id="ARBA00023054"/>
    </source>
</evidence>
<dbReference type="SUPFAM" id="SSF47576">
    <property type="entry name" value="Calponin-homology domain, CH-domain"/>
    <property type="match status" value="1"/>
</dbReference>
<dbReference type="Pfam" id="PF00612">
    <property type="entry name" value="IQ"/>
    <property type="match status" value="8"/>
</dbReference>
<evidence type="ECO:0000313" key="14">
    <source>
        <dbReference type="EMBL" id="KAL3385264.1"/>
    </source>
</evidence>
<keyword evidence="5" id="KW-0132">Cell division</keyword>
<evidence type="ECO:0000256" key="5">
    <source>
        <dbReference type="ARBA" id="ARBA00022618"/>
    </source>
</evidence>
<dbReference type="Pfam" id="PF15780">
    <property type="entry name" value="ASH"/>
    <property type="match status" value="1"/>
</dbReference>
<dbReference type="InterPro" id="IPR000048">
    <property type="entry name" value="IQ_motif_EF-hand-BS"/>
</dbReference>
<dbReference type="SMART" id="SM00015">
    <property type="entry name" value="IQ"/>
    <property type="match status" value="21"/>
</dbReference>
<dbReference type="GO" id="GO:0005634">
    <property type="term" value="C:nucleus"/>
    <property type="evidence" value="ECO:0007669"/>
    <property type="project" value="UniProtKB-SubCell"/>
</dbReference>
<dbReference type="InterPro" id="IPR031549">
    <property type="entry name" value="ASH"/>
</dbReference>
<gene>
    <name evidence="14" type="ORF">TKK_019045</name>
</gene>
<evidence type="ECO:0000256" key="11">
    <source>
        <dbReference type="ARBA" id="ARBA00023306"/>
    </source>
</evidence>
<evidence type="ECO:0000259" key="13">
    <source>
        <dbReference type="PROSITE" id="PS50021"/>
    </source>
</evidence>
<feature type="region of interest" description="Disordered" evidence="12">
    <location>
        <begin position="149"/>
        <end position="197"/>
    </location>
</feature>
<protein>
    <recommendedName>
        <fullName evidence="13">Calponin-homology (CH) domain-containing protein</fullName>
    </recommendedName>
</protein>
<keyword evidence="4" id="KW-0597">Phosphoprotein</keyword>
<evidence type="ECO:0000256" key="1">
    <source>
        <dbReference type="ARBA" id="ARBA00004123"/>
    </source>
</evidence>
<dbReference type="InterPro" id="IPR027417">
    <property type="entry name" value="P-loop_NTPase"/>
</dbReference>
<evidence type="ECO:0000313" key="15">
    <source>
        <dbReference type="Proteomes" id="UP001627154"/>
    </source>
</evidence>
<dbReference type="GO" id="GO:0051301">
    <property type="term" value="P:cell division"/>
    <property type="evidence" value="ECO:0007669"/>
    <property type="project" value="UniProtKB-KW"/>
</dbReference>
<keyword evidence="10" id="KW-0539">Nucleus</keyword>
<proteinExistence type="predicted"/>
<feature type="domain" description="Calponin-homology (CH)" evidence="13">
    <location>
        <begin position="892"/>
        <end position="1024"/>
    </location>
</feature>
<dbReference type="InterPro" id="IPR051185">
    <property type="entry name" value="ASPM"/>
</dbReference>
<comment type="subcellular location">
    <subcellularLocation>
        <location evidence="2">Cytoplasm</location>
    </subcellularLocation>
    <subcellularLocation>
        <location evidence="1">Nucleus</location>
    </subcellularLocation>
</comment>
<comment type="caution">
    <text evidence="14">The sequence shown here is derived from an EMBL/GenBank/DDBJ whole genome shotgun (WGS) entry which is preliminary data.</text>
</comment>
<dbReference type="Gene3D" id="1.20.5.190">
    <property type="match status" value="7"/>
</dbReference>
<dbReference type="PROSITE" id="PS50096">
    <property type="entry name" value="IQ"/>
    <property type="match status" value="10"/>
</dbReference>
<feature type="compositionally biased region" description="Polar residues" evidence="12">
    <location>
        <begin position="152"/>
        <end position="183"/>
    </location>
</feature>